<dbReference type="InterPro" id="IPR009273">
    <property type="entry name" value="DUF930"/>
</dbReference>
<evidence type="ECO:0000256" key="1">
    <source>
        <dbReference type="SAM" id="SignalP"/>
    </source>
</evidence>
<dbReference type="Pfam" id="PF06059">
    <property type="entry name" value="DUF930"/>
    <property type="match status" value="1"/>
</dbReference>
<gene>
    <name evidence="2" type="ORF">K9B37_21120</name>
</gene>
<comment type="caution">
    <text evidence="2">The sequence shown here is derived from an EMBL/GenBank/DDBJ whole genome shotgun (WGS) entry which is preliminary data.</text>
</comment>
<protein>
    <submittedName>
        <fullName evidence="2">DUF930 domain-containing protein</fullName>
    </submittedName>
</protein>
<dbReference type="Proteomes" id="UP000704176">
    <property type="component" value="Unassembled WGS sequence"/>
</dbReference>
<evidence type="ECO:0000313" key="3">
    <source>
        <dbReference type="Proteomes" id="UP000704176"/>
    </source>
</evidence>
<evidence type="ECO:0000313" key="2">
    <source>
        <dbReference type="EMBL" id="MBZ6078764.1"/>
    </source>
</evidence>
<feature type="signal peptide" evidence="1">
    <location>
        <begin position="1"/>
        <end position="24"/>
    </location>
</feature>
<dbReference type="RefSeq" id="WP_224315514.1">
    <property type="nucleotide sequence ID" value="NZ_JAIRBM010000022.1"/>
</dbReference>
<sequence>MTRVTMRFTFLMSACLVSFSAAQASSSRLPPSFMKIEPRTRSLQVCNNMGSREIGREKEYSRLDRVVVDAMSNPTFDRNTISGSGGAFRVKGQWHQFQFRCTLADDKLSATSFTFQVGDIIPEAQWERYGLWR</sequence>
<keyword evidence="3" id="KW-1185">Reference proteome</keyword>
<reference evidence="2 3" key="1">
    <citation type="submission" date="2021-09" db="EMBL/GenBank/DDBJ databases">
        <title>The complete genome sequence of a new microorganism.</title>
        <authorList>
            <person name="Zi Z."/>
        </authorList>
    </citation>
    <scope>NUCLEOTIDE SEQUENCE [LARGE SCALE GENOMIC DNA]</scope>
    <source>
        <strain evidence="2 3">WGZ8</strain>
    </source>
</reference>
<feature type="chain" id="PRO_5045994061" evidence="1">
    <location>
        <begin position="25"/>
        <end position="133"/>
    </location>
</feature>
<organism evidence="2 3">
    <name type="scientific">Microvirga puerhi</name>
    <dbReference type="NCBI Taxonomy" id="2876078"/>
    <lineage>
        <taxon>Bacteria</taxon>
        <taxon>Pseudomonadati</taxon>
        <taxon>Pseudomonadota</taxon>
        <taxon>Alphaproteobacteria</taxon>
        <taxon>Hyphomicrobiales</taxon>
        <taxon>Methylobacteriaceae</taxon>
        <taxon>Microvirga</taxon>
    </lineage>
</organism>
<dbReference type="EMBL" id="JAIRBM010000022">
    <property type="protein sequence ID" value="MBZ6078764.1"/>
    <property type="molecule type" value="Genomic_DNA"/>
</dbReference>
<name>A0ABS7VT81_9HYPH</name>
<keyword evidence="1" id="KW-0732">Signal</keyword>
<proteinExistence type="predicted"/>
<accession>A0ABS7VT81</accession>